<protein>
    <submittedName>
        <fullName evidence="2">Uncharacterized protein</fullName>
    </submittedName>
</protein>
<feature type="transmembrane region" description="Helical" evidence="1">
    <location>
        <begin position="12"/>
        <end position="35"/>
    </location>
</feature>
<dbReference type="EMBL" id="PYFT01000001">
    <property type="protein sequence ID" value="PSR54122.1"/>
    <property type="molecule type" value="Genomic_DNA"/>
</dbReference>
<evidence type="ECO:0000256" key="1">
    <source>
        <dbReference type="SAM" id="Phobius"/>
    </source>
</evidence>
<keyword evidence="1" id="KW-1133">Transmembrane helix</keyword>
<proteinExistence type="predicted"/>
<organism evidence="2 3">
    <name type="scientific">Adhaeribacter arboris</name>
    <dbReference type="NCBI Taxonomy" id="2072846"/>
    <lineage>
        <taxon>Bacteria</taxon>
        <taxon>Pseudomonadati</taxon>
        <taxon>Bacteroidota</taxon>
        <taxon>Cytophagia</taxon>
        <taxon>Cytophagales</taxon>
        <taxon>Hymenobacteraceae</taxon>
        <taxon>Adhaeribacter</taxon>
    </lineage>
</organism>
<dbReference type="RefSeq" id="WP_106929482.1">
    <property type="nucleotide sequence ID" value="NZ_PYFT01000001.1"/>
</dbReference>
<keyword evidence="1" id="KW-0812">Transmembrane</keyword>
<evidence type="ECO:0000313" key="2">
    <source>
        <dbReference type="EMBL" id="PSR54122.1"/>
    </source>
</evidence>
<accession>A0A2T2YF45</accession>
<name>A0A2T2YF45_9BACT</name>
<gene>
    <name evidence="2" type="ORF">AHMF7605_11630</name>
</gene>
<keyword evidence="1" id="KW-0472">Membrane</keyword>
<evidence type="ECO:0000313" key="3">
    <source>
        <dbReference type="Proteomes" id="UP000240357"/>
    </source>
</evidence>
<sequence>MNINGFHIDKEHILYGALAGLAGLCLVLLGIILYYQNGVIGKGIREVYQRLFKSVTPTYFKRIFYGALTLAAAPELLDFITEQISDPQFHPAWLHAEWLKTVRSICVGAAFIAKMTVNYRKTPPEKIPDVKSPIDVIIEAPKPRYRVNQAGELV</sequence>
<dbReference type="Proteomes" id="UP000240357">
    <property type="component" value="Unassembled WGS sequence"/>
</dbReference>
<reference evidence="2 3" key="1">
    <citation type="submission" date="2018-03" db="EMBL/GenBank/DDBJ databases">
        <title>Adhaeribacter sp. HMF7605 Genome sequencing and assembly.</title>
        <authorList>
            <person name="Kang H."/>
            <person name="Kang J."/>
            <person name="Cha I."/>
            <person name="Kim H."/>
            <person name="Joh K."/>
        </authorList>
    </citation>
    <scope>NUCLEOTIDE SEQUENCE [LARGE SCALE GENOMIC DNA]</scope>
    <source>
        <strain evidence="2 3">HMF7605</strain>
    </source>
</reference>
<comment type="caution">
    <text evidence="2">The sequence shown here is derived from an EMBL/GenBank/DDBJ whole genome shotgun (WGS) entry which is preliminary data.</text>
</comment>
<keyword evidence="3" id="KW-1185">Reference proteome</keyword>
<dbReference type="AlphaFoldDB" id="A0A2T2YF45"/>